<dbReference type="Proteomes" id="UP000008372">
    <property type="component" value="Unassembled WGS sequence"/>
</dbReference>
<evidence type="ECO:0000313" key="1">
    <source>
        <dbReference type="EMBL" id="GAC03952.1"/>
    </source>
</evidence>
<organism evidence="1 2">
    <name type="scientific">Paraglaciecola agarilytica NO2</name>
    <dbReference type="NCBI Taxonomy" id="1125747"/>
    <lineage>
        <taxon>Bacteria</taxon>
        <taxon>Pseudomonadati</taxon>
        <taxon>Pseudomonadota</taxon>
        <taxon>Gammaproteobacteria</taxon>
        <taxon>Alteromonadales</taxon>
        <taxon>Alteromonadaceae</taxon>
        <taxon>Paraglaciecola</taxon>
    </lineage>
</organism>
<reference evidence="1 2" key="1">
    <citation type="journal article" date="2014" name="Environ. Microbiol.">
        <title>Comparative genomics of the marine bacterial genus Glaciecola reveals the high degree of genomic diversity and genomic characteristic for cold adaptation.</title>
        <authorList>
            <person name="Qin Q.L."/>
            <person name="Xie B.B."/>
            <person name="Yu Y."/>
            <person name="Shu Y.L."/>
            <person name="Rong J.C."/>
            <person name="Zhang Y.J."/>
            <person name="Zhao D.L."/>
            <person name="Chen X.L."/>
            <person name="Zhang X.Y."/>
            <person name="Chen B."/>
            <person name="Zhou B.C."/>
            <person name="Zhang Y.Z."/>
        </authorList>
    </citation>
    <scope>NUCLEOTIDE SEQUENCE [LARGE SCALE GENOMIC DNA]</scope>
    <source>
        <strain evidence="1 2">NO2</strain>
    </source>
</reference>
<name>A0ABQ0I3Q0_9ALTE</name>
<sequence length="39" mass="4681">MQPPVSSFLPLFFFYFCKKWGNLNHKVTFYLLSVIKMAH</sequence>
<accession>A0ABQ0I3Q0</accession>
<protein>
    <submittedName>
        <fullName evidence="1">Uncharacterized protein</fullName>
    </submittedName>
</protein>
<dbReference type="EMBL" id="BAEK01000020">
    <property type="protein sequence ID" value="GAC03952.1"/>
    <property type="molecule type" value="Genomic_DNA"/>
</dbReference>
<evidence type="ECO:0000313" key="2">
    <source>
        <dbReference type="Proteomes" id="UP000008372"/>
    </source>
</evidence>
<comment type="caution">
    <text evidence="1">The sequence shown here is derived from an EMBL/GenBank/DDBJ whole genome shotgun (WGS) entry which is preliminary data.</text>
</comment>
<keyword evidence="2" id="KW-1185">Reference proteome</keyword>
<proteinExistence type="predicted"/>
<gene>
    <name evidence="1" type="ORF">GAGA_1089</name>
</gene>